<organism evidence="1 2">
    <name type="scientific">Thalassobius vesicularis</name>
    <dbReference type="NCBI Taxonomy" id="1294297"/>
    <lineage>
        <taxon>Bacteria</taxon>
        <taxon>Pseudomonadati</taxon>
        <taxon>Pseudomonadota</taxon>
        <taxon>Alphaproteobacteria</taxon>
        <taxon>Rhodobacterales</taxon>
        <taxon>Roseobacteraceae</taxon>
        <taxon>Thalassovita</taxon>
    </lineage>
</organism>
<evidence type="ECO:0000313" key="2">
    <source>
        <dbReference type="Proteomes" id="UP000306113"/>
    </source>
</evidence>
<protein>
    <submittedName>
        <fullName evidence="1">DUF2793 domain-containing protein</fullName>
    </submittedName>
</protein>
<dbReference type="RefSeq" id="WP_136337869.1">
    <property type="nucleotide sequence ID" value="NZ_SSMD01000001.1"/>
</dbReference>
<keyword evidence="2" id="KW-1185">Reference proteome</keyword>
<proteinExistence type="predicted"/>
<reference evidence="1 2" key="1">
    <citation type="submission" date="2019-04" db="EMBL/GenBank/DDBJ databases">
        <title>Draft genome sequence of Youngimonas vesicularis.</title>
        <authorList>
            <person name="Hameed A."/>
        </authorList>
    </citation>
    <scope>NUCLEOTIDE SEQUENCE [LARGE SCALE GENOMIC DNA]</scope>
    <source>
        <strain evidence="1 2">CC-AMW-E</strain>
    </source>
</reference>
<dbReference type="AlphaFoldDB" id="A0A4V6RRY5"/>
<accession>A0A4V6RRY5</accession>
<gene>
    <name evidence="1" type="ORF">E7681_03530</name>
</gene>
<name>A0A4V6RRY5_9RHOB</name>
<dbReference type="InterPro" id="IPR021251">
    <property type="entry name" value="DUF2793"/>
</dbReference>
<dbReference type="EMBL" id="SSMD01000001">
    <property type="protein sequence ID" value="THD76925.1"/>
    <property type="molecule type" value="Genomic_DNA"/>
</dbReference>
<dbReference type="Pfam" id="PF10983">
    <property type="entry name" value="DUF2793"/>
    <property type="match status" value="1"/>
</dbReference>
<comment type="caution">
    <text evidence="1">The sequence shown here is derived from an EMBL/GenBank/DDBJ whole genome shotgun (WGS) entry which is preliminary data.</text>
</comment>
<dbReference type="Proteomes" id="UP000306113">
    <property type="component" value="Unassembled WGS sequence"/>
</dbReference>
<dbReference type="OrthoDB" id="564699at2"/>
<evidence type="ECO:0000313" key="1">
    <source>
        <dbReference type="EMBL" id="THD76925.1"/>
    </source>
</evidence>
<sequence>MPLSSRLELPYLEPAQAQKHVTHNEALRKLDMLVQLSVQGFNENTPPALPVTGQVFALGTAPTGDWAGQADMLALREDTGWTFSAPQPGWSATLAGSAEQRIWDGTAWRIVAGQSQNLDGLGVNTSSDATNRLAVSAPATLLTHEGADHRLILNKAGAGNTASVLFQSGWSGHAEMGLAGSTGFSVKVSPNGTTWTQALTIDPATGNVAAPAGLTVSGKTAYHRGNLLGGVAQTGGQPTGAVIERGQNANGAYVRFADGTQICSKNFALFGQDINVAYGSFGQYRSANLMAGQATLPAEFAGVAATDVAYTLMAYISNYSVGMLIGGSGDINNFPSTLYVVSPIALTERTIHVRCLAVGRWF</sequence>